<dbReference type="GO" id="GO:0003723">
    <property type="term" value="F:RNA binding"/>
    <property type="evidence" value="ECO:0007669"/>
    <property type="project" value="UniProtKB-KW"/>
</dbReference>
<accession>A0A9Q3BYA7</accession>
<dbReference type="Pfam" id="PF17921">
    <property type="entry name" value="Integrase_H2C2"/>
    <property type="match status" value="1"/>
</dbReference>
<dbReference type="EMBL" id="AVOT02003338">
    <property type="protein sequence ID" value="MBW0473233.1"/>
    <property type="molecule type" value="Genomic_DNA"/>
</dbReference>
<dbReference type="PROSITE" id="PS50994">
    <property type="entry name" value="INTEGRASE"/>
    <property type="match status" value="1"/>
</dbReference>
<organism evidence="3 4">
    <name type="scientific">Austropuccinia psidii MF-1</name>
    <dbReference type="NCBI Taxonomy" id="1389203"/>
    <lineage>
        <taxon>Eukaryota</taxon>
        <taxon>Fungi</taxon>
        <taxon>Dikarya</taxon>
        <taxon>Basidiomycota</taxon>
        <taxon>Pucciniomycotina</taxon>
        <taxon>Pucciniomycetes</taxon>
        <taxon>Pucciniales</taxon>
        <taxon>Sphaerophragmiaceae</taxon>
        <taxon>Austropuccinia</taxon>
    </lineage>
</organism>
<dbReference type="InterPro" id="IPR050951">
    <property type="entry name" value="Retrovirus_Pol_polyprotein"/>
</dbReference>
<evidence type="ECO:0000256" key="1">
    <source>
        <dbReference type="ARBA" id="ARBA00022884"/>
    </source>
</evidence>
<dbReference type="GO" id="GO:0015074">
    <property type="term" value="P:DNA integration"/>
    <property type="evidence" value="ECO:0007669"/>
    <property type="project" value="InterPro"/>
</dbReference>
<sequence length="188" mass="22311">MKLCSRFLINTVFCECHYSIYSQHLLEERKIERVNNCAWWPNWRKEAIEYFHTFHRYQKATGSTGKEFGLMINIQGPKSPWEEEHMDWVTALPQSVSKSYGSCLFKADRYSNTQIFLPHHEEETSMDKALLLWNRVISHTGLLRSIISDRDPKLTSALWSNLHRFFRTKSSFSTSYQPQTDQRSKRII</sequence>
<comment type="caution">
    <text evidence="3">The sequence shown here is derived from an EMBL/GenBank/DDBJ whole genome shotgun (WGS) entry which is preliminary data.</text>
</comment>
<evidence type="ECO:0000259" key="2">
    <source>
        <dbReference type="PROSITE" id="PS50994"/>
    </source>
</evidence>
<evidence type="ECO:0000313" key="3">
    <source>
        <dbReference type="EMBL" id="MBW0473233.1"/>
    </source>
</evidence>
<dbReference type="Gene3D" id="3.30.420.10">
    <property type="entry name" value="Ribonuclease H-like superfamily/Ribonuclease H"/>
    <property type="match status" value="1"/>
</dbReference>
<keyword evidence="1" id="KW-0694">RNA-binding</keyword>
<dbReference type="AlphaFoldDB" id="A0A9Q3BYA7"/>
<keyword evidence="4" id="KW-1185">Reference proteome</keyword>
<dbReference type="GO" id="GO:0005634">
    <property type="term" value="C:nucleus"/>
    <property type="evidence" value="ECO:0007669"/>
    <property type="project" value="UniProtKB-ARBA"/>
</dbReference>
<dbReference type="InterPro" id="IPR012337">
    <property type="entry name" value="RNaseH-like_sf"/>
</dbReference>
<dbReference type="OrthoDB" id="3158924at2759"/>
<gene>
    <name evidence="3" type="ORF">O181_012948</name>
</gene>
<dbReference type="SUPFAM" id="SSF53098">
    <property type="entry name" value="Ribonuclease H-like"/>
    <property type="match status" value="1"/>
</dbReference>
<proteinExistence type="predicted"/>
<reference evidence="3" key="1">
    <citation type="submission" date="2021-03" db="EMBL/GenBank/DDBJ databases">
        <title>Draft genome sequence of rust myrtle Austropuccinia psidii MF-1, a brazilian biotype.</title>
        <authorList>
            <person name="Quecine M.C."/>
            <person name="Pachon D.M.R."/>
            <person name="Bonatelli M.L."/>
            <person name="Correr F.H."/>
            <person name="Franceschini L.M."/>
            <person name="Leite T.F."/>
            <person name="Margarido G.R.A."/>
            <person name="Almeida C.A."/>
            <person name="Ferrarezi J.A."/>
            <person name="Labate C.A."/>
        </authorList>
    </citation>
    <scope>NUCLEOTIDE SEQUENCE</scope>
    <source>
        <strain evidence="3">MF-1</strain>
    </source>
</reference>
<feature type="domain" description="Integrase catalytic" evidence="2">
    <location>
        <begin position="76"/>
        <end position="188"/>
    </location>
</feature>
<dbReference type="PANTHER" id="PTHR37984">
    <property type="entry name" value="PROTEIN CBG26694"/>
    <property type="match status" value="1"/>
</dbReference>
<dbReference type="PANTHER" id="PTHR37984:SF5">
    <property type="entry name" value="PROTEIN NYNRIN-LIKE"/>
    <property type="match status" value="1"/>
</dbReference>
<evidence type="ECO:0000313" key="4">
    <source>
        <dbReference type="Proteomes" id="UP000765509"/>
    </source>
</evidence>
<dbReference type="InterPro" id="IPR001584">
    <property type="entry name" value="Integrase_cat-core"/>
</dbReference>
<name>A0A9Q3BYA7_9BASI</name>
<dbReference type="InterPro" id="IPR036397">
    <property type="entry name" value="RNaseH_sf"/>
</dbReference>
<dbReference type="Proteomes" id="UP000765509">
    <property type="component" value="Unassembled WGS sequence"/>
</dbReference>
<dbReference type="InterPro" id="IPR041588">
    <property type="entry name" value="Integrase_H2C2"/>
</dbReference>
<protein>
    <recommendedName>
        <fullName evidence="2">Integrase catalytic domain-containing protein</fullName>
    </recommendedName>
</protein>